<gene>
    <name evidence="2" type="ORF">AK812_SmicGene2218</name>
</gene>
<accession>A0A1Q9F248</accession>
<name>A0A1Q9F248_SYMMI</name>
<evidence type="ECO:0000313" key="2">
    <source>
        <dbReference type="EMBL" id="OLQ13731.1"/>
    </source>
</evidence>
<reference evidence="2 3" key="1">
    <citation type="submission" date="2016-02" db="EMBL/GenBank/DDBJ databases">
        <title>Genome analysis of coral dinoflagellate symbionts highlights evolutionary adaptations to a symbiotic lifestyle.</title>
        <authorList>
            <person name="Aranda M."/>
            <person name="Li Y."/>
            <person name="Liew Y.J."/>
            <person name="Baumgarten S."/>
            <person name="Simakov O."/>
            <person name="Wilson M."/>
            <person name="Piel J."/>
            <person name="Ashoor H."/>
            <person name="Bougouffa S."/>
            <person name="Bajic V.B."/>
            <person name="Ryu T."/>
            <person name="Ravasi T."/>
            <person name="Bayer T."/>
            <person name="Micklem G."/>
            <person name="Kim H."/>
            <person name="Bhak J."/>
            <person name="Lajeunesse T.C."/>
            <person name="Voolstra C.R."/>
        </authorList>
    </citation>
    <scope>NUCLEOTIDE SEQUENCE [LARGE SCALE GENOMIC DNA]</scope>
    <source>
        <strain evidence="2 3">CCMP2467</strain>
    </source>
</reference>
<sequence>METIGTTIRTMWSLAGILDALRDDRVPEARARTCLALAALDPACIDAGSWALAQEILMESPPPLGSFQGPGTIAHYCLGIEEGQGLRPYDSALAQAQLAPNLPNFPGHPKGTPPKRNYNGDYR</sequence>
<dbReference type="OrthoDB" id="10318662at2759"/>
<organism evidence="2 3">
    <name type="scientific">Symbiodinium microadriaticum</name>
    <name type="common">Dinoflagellate</name>
    <name type="synonym">Zooxanthella microadriatica</name>
    <dbReference type="NCBI Taxonomy" id="2951"/>
    <lineage>
        <taxon>Eukaryota</taxon>
        <taxon>Sar</taxon>
        <taxon>Alveolata</taxon>
        <taxon>Dinophyceae</taxon>
        <taxon>Suessiales</taxon>
        <taxon>Symbiodiniaceae</taxon>
        <taxon>Symbiodinium</taxon>
    </lineage>
</organism>
<evidence type="ECO:0000256" key="1">
    <source>
        <dbReference type="SAM" id="MobiDB-lite"/>
    </source>
</evidence>
<comment type="caution">
    <text evidence="2">The sequence shown here is derived from an EMBL/GenBank/DDBJ whole genome shotgun (WGS) entry which is preliminary data.</text>
</comment>
<feature type="region of interest" description="Disordered" evidence="1">
    <location>
        <begin position="100"/>
        <end position="123"/>
    </location>
</feature>
<dbReference type="EMBL" id="LSRX01000024">
    <property type="protein sequence ID" value="OLQ13731.1"/>
    <property type="molecule type" value="Genomic_DNA"/>
</dbReference>
<dbReference type="AlphaFoldDB" id="A0A1Q9F248"/>
<protein>
    <submittedName>
        <fullName evidence="2">Uncharacterized protein</fullName>
    </submittedName>
</protein>
<evidence type="ECO:0000313" key="3">
    <source>
        <dbReference type="Proteomes" id="UP000186817"/>
    </source>
</evidence>
<keyword evidence="3" id="KW-1185">Reference proteome</keyword>
<dbReference type="Proteomes" id="UP000186817">
    <property type="component" value="Unassembled WGS sequence"/>
</dbReference>
<proteinExistence type="predicted"/>